<gene>
    <name evidence="3" type="ORF">Mgra_00001663</name>
</gene>
<feature type="transmembrane region" description="Helical" evidence="1">
    <location>
        <begin position="120"/>
        <end position="141"/>
    </location>
</feature>
<dbReference type="PANTHER" id="PTHR35982:SF1">
    <property type="entry name" value="SPIROCYCLASE, AVEC FAMILY"/>
    <property type="match status" value="1"/>
</dbReference>
<protein>
    <recommendedName>
        <fullName evidence="2">DUF7802 domain-containing protein</fullName>
    </recommendedName>
</protein>
<name>A0A8S9ZYK3_9BILA</name>
<feature type="transmembrane region" description="Helical" evidence="1">
    <location>
        <begin position="53"/>
        <end position="74"/>
    </location>
</feature>
<dbReference type="EMBL" id="JABEBT010000009">
    <property type="protein sequence ID" value="KAF7638854.1"/>
    <property type="molecule type" value="Genomic_DNA"/>
</dbReference>
<keyword evidence="1" id="KW-1133">Transmembrane helix</keyword>
<feature type="transmembrane region" description="Helical" evidence="1">
    <location>
        <begin position="81"/>
        <end position="100"/>
    </location>
</feature>
<comment type="caution">
    <text evidence="3">The sequence shown here is derived from an EMBL/GenBank/DDBJ whole genome shotgun (WGS) entry which is preliminary data.</text>
</comment>
<dbReference type="AlphaFoldDB" id="A0A8S9ZYK3"/>
<dbReference type="Pfam" id="PF25085">
    <property type="entry name" value="DUF7802"/>
    <property type="match status" value="1"/>
</dbReference>
<evidence type="ECO:0000259" key="2">
    <source>
        <dbReference type="Pfam" id="PF25085"/>
    </source>
</evidence>
<feature type="domain" description="DUF7802" evidence="2">
    <location>
        <begin position="1"/>
        <end position="227"/>
    </location>
</feature>
<keyword evidence="1" id="KW-0472">Membrane</keyword>
<dbReference type="OrthoDB" id="188749at2759"/>
<organism evidence="3 4">
    <name type="scientific">Meloidogyne graminicola</name>
    <dbReference type="NCBI Taxonomy" id="189291"/>
    <lineage>
        <taxon>Eukaryota</taxon>
        <taxon>Metazoa</taxon>
        <taxon>Ecdysozoa</taxon>
        <taxon>Nematoda</taxon>
        <taxon>Chromadorea</taxon>
        <taxon>Rhabditida</taxon>
        <taxon>Tylenchina</taxon>
        <taxon>Tylenchomorpha</taxon>
        <taxon>Tylenchoidea</taxon>
        <taxon>Meloidogynidae</taxon>
        <taxon>Meloidogyninae</taxon>
        <taxon>Meloidogyne</taxon>
    </lineage>
</organism>
<sequence>MDYLLNRYVFDYLPFQISDELKKSISSSSMSVIKIADWFCKTQDLHNFIENHFTFFAVEVLYIFLFIFTLVHAFRLGGRYIYTWLGIFMLIILKEIVRFFEPAFDLQWHAQGILSFCGGRISISQIFGTQQVFIYVSYVFAERMHLRRLGQSYAIAIGALILKLPFDFIGTHFLWWTWDSNNPLTQEKIYGVPWIILAFDAFSIIEFNSALTFTRKYIVKDSYNWKL</sequence>
<dbReference type="InterPro" id="IPR056704">
    <property type="entry name" value="DUF7802"/>
</dbReference>
<evidence type="ECO:0000256" key="1">
    <source>
        <dbReference type="SAM" id="Phobius"/>
    </source>
</evidence>
<accession>A0A8S9ZYK3</accession>
<evidence type="ECO:0000313" key="3">
    <source>
        <dbReference type="EMBL" id="KAF7638854.1"/>
    </source>
</evidence>
<reference evidence="3" key="1">
    <citation type="journal article" date="2020" name="Ecol. Evol.">
        <title>Genome structure and content of the rice root-knot nematode (Meloidogyne graminicola).</title>
        <authorList>
            <person name="Phan N.T."/>
            <person name="Danchin E.G.J."/>
            <person name="Klopp C."/>
            <person name="Perfus-Barbeoch L."/>
            <person name="Kozlowski D.K."/>
            <person name="Koutsovoulos G.D."/>
            <person name="Lopez-Roques C."/>
            <person name="Bouchez O."/>
            <person name="Zahm M."/>
            <person name="Besnard G."/>
            <person name="Bellafiore S."/>
        </authorList>
    </citation>
    <scope>NUCLEOTIDE SEQUENCE</scope>
    <source>
        <strain evidence="3">VN-18</strain>
    </source>
</reference>
<dbReference type="Proteomes" id="UP000605970">
    <property type="component" value="Unassembled WGS sequence"/>
</dbReference>
<dbReference type="PANTHER" id="PTHR35982">
    <property type="entry name" value="AGAP005361-PA"/>
    <property type="match status" value="1"/>
</dbReference>
<keyword evidence="1" id="KW-0812">Transmembrane</keyword>
<feature type="transmembrane region" description="Helical" evidence="1">
    <location>
        <begin position="153"/>
        <end position="178"/>
    </location>
</feature>
<feature type="transmembrane region" description="Helical" evidence="1">
    <location>
        <begin position="190"/>
        <end position="211"/>
    </location>
</feature>
<evidence type="ECO:0000313" key="4">
    <source>
        <dbReference type="Proteomes" id="UP000605970"/>
    </source>
</evidence>
<proteinExistence type="predicted"/>
<keyword evidence="4" id="KW-1185">Reference proteome</keyword>